<dbReference type="AlphaFoldDB" id="A0A0W0FRF5"/>
<gene>
    <name evidence="2" type="ORF">WG66_8733</name>
</gene>
<accession>A0A0W0FRF5</accession>
<protein>
    <submittedName>
        <fullName evidence="2">Uncharacterized protein</fullName>
    </submittedName>
</protein>
<proteinExistence type="predicted"/>
<organism evidence="2 3">
    <name type="scientific">Moniliophthora roreri</name>
    <name type="common">Frosty pod rot fungus</name>
    <name type="synonym">Monilia roreri</name>
    <dbReference type="NCBI Taxonomy" id="221103"/>
    <lineage>
        <taxon>Eukaryota</taxon>
        <taxon>Fungi</taxon>
        <taxon>Dikarya</taxon>
        <taxon>Basidiomycota</taxon>
        <taxon>Agaricomycotina</taxon>
        <taxon>Agaricomycetes</taxon>
        <taxon>Agaricomycetidae</taxon>
        <taxon>Agaricales</taxon>
        <taxon>Marasmiineae</taxon>
        <taxon>Marasmiaceae</taxon>
        <taxon>Moniliophthora</taxon>
    </lineage>
</organism>
<evidence type="ECO:0000313" key="3">
    <source>
        <dbReference type="Proteomes" id="UP000054988"/>
    </source>
</evidence>
<name>A0A0W0FRF5_MONRR</name>
<dbReference type="EMBL" id="LATX01001734">
    <property type="protein sequence ID" value="KTB38728.1"/>
    <property type="molecule type" value="Genomic_DNA"/>
</dbReference>
<dbReference type="Proteomes" id="UP000054988">
    <property type="component" value="Unassembled WGS sequence"/>
</dbReference>
<comment type="caution">
    <text evidence="2">The sequence shown here is derived from an EMBL/GenBank/DDBJ whole genome shotgun (WGS) entry which is preliminary data.</text>
</comment>
<sequence>MAIAIISEANAVKMQTVIKDSNNGLDQLANLQNCNMHAPTPAKTWLPSSSLHLLQSMPQSEDPCKAKRSPSLGISATAYGNVSKKDSPNPRSQEPAQLCKSALLGAGTGPGDAGNMSGKAGDTGPTRPNLVHDLTSDHHEDRPTSSPNSGSAIADALSSAFTKNAAEPYPESAIGALKTRRNEFRDTYQHESSAALSTRSRQKLQQNQEFDEYLDVNVAPVSFGGTGAKVAGQEAEAEEVAELGGIIAAFNRRHIARSISDSKSTLSKSSTSYACSSESYTAAYLNRVSEWFGPEGADQAANIDNRPITIQPTPQIPRVVRPASLANPSDFADDDESSVNDTRSVTPTSAIVQIRTTDSLSSGEKREVGEMDVRYTKRQRMMASLSDMDEPEPVPSHTMFLERLLKGKTKSSEEKVEHVKSYLAALGRGEQTAISAEFEACRQEDKDAFLQTLYRLLTSSGPGVIAEDLNKSAAAVLEKYGLGD</sequence>
<evidence type="ECO:0000313" key="2">
    <source>
        <dbReference type="EMBL" id="KTB38728.1"/>
    </source>
</evidence>
<feature type="region of interest" description="Disordered" evidence="1">
    <location>
        <begin position="103"/>
        <end position="152"/>
    </location>
</feature>
<reference evidence="2 3" key="1">
    <citation type="submission" date="2015-12" db="EMBL/GenBank/DDBJ databases">
        <title>Draft genome sequence of Moniliophthora roreri, the causal agent of frosty pod rot of cacao.</title>
        <authorList>
            <person name="Aime M.C."/>
            <person name="Diaz-Valderrama J.R."/>
            <person name="Kijpornyongpan T."/>
            <person name="Phillips-Mora W."/>
        </authorList>
    </citation>
    <scope>NUCLEOTIDE SEQUENCE [LARGE SCALE GENOMIC DNA]</scope>
    <source>
        <strain evidence="2 3">MCA 2952</strain>
    </source>
</reference>
<feature type="compositionally biased region" description="Basic and acidic residues" evidence="1">
    <location>
        <begin position="134"/>
        <end position="143"/>
    </location>
</feature>
<evidence type="ECO:0000256" key="1">
    <source>
        <dbReference type="SAM" id="MobiDB-lite"/>
    </source>
</evidence>